<accession>A0ABY4F2R1</accession>
<evidence type="ECO:0000313" key="2">
    <source>
        <dbReference type="EMBL" id="UOQ50159.1"/>
    </source>
</evidence>
<proteinExistence type="predicted"/>
<gene>
    <name evidence="2" type="ORF">MUN88_08930</name>
</gene>
<organism evidence="2 3">
    <name type="scientific">Gracilibacillus caseinilyticus</name>
    <dbReference type="NCBI Taxonomy" id="2932256"/>
    <lineage>
        <taxon>Bacteria</taxon>
        <taxon>Bacillati</taxon>
        <taxon>Bacillota</taxon>
        <taxon>Bacilli</taxon>
        <taxon>Bacillales</taxon>
        <taxon>Bacillaceae</taxon>
        <taxon>Gracilibacillus</taxon>
    </lineage>
</organism>
<dbReference type="RefSeq" id="WP_244723471.1">
    <property type="nucleotide sequence ID" value="NZ_CP095072.1"/>
</dbReference>
<dbReference type="Gene3D" id="1.20.120.450">
    <property type="entry name" value="dinb family like domain"/>
    <property type="match status" value="1"/>
</dbReference>
<protein>
    <submittedName>
        <fullName evidence="2">DinB family protein</fullName>
    </submittedName>
</protein>
<keyword evidence="3" id="KW-1185">Reference proteome</keyword>
<reference evidence="2 3" key="1">
    <citation type="submission" date="2022-04" db="EMBL/GenBank/DDBJ databases">
        <title>Gracilibacillus sp. isolated from saltern.</title>
        <authorList>
            <person name="Won M."/>
            <person name="Lee C.-M."/>
            <person name="Woen H.-Y."/>
            <person name="Kwon S.-W."/>
        </authorList>
    </citation>
    <scope>NUCLEOTIDE SEQUENCE [LARGE SCALE GENOMIC DNA]</scope>
    <source>
        <strain evidence="2 3">SSWR10-1</strain>
    </source>
</reference>
<dbReference type="SUPFAM" id="SSF109854">
    <property type="entry name" value="DinB/YfiT-like putative metalloenzymes"/>
    <property type="match status" value="1"/>
</dbReference>
<evidence type="ECO:0000313" key="3">
    <source>
        <dbReference type="Proteomes" id="UP000831782"/>
    </source>
</evidence>
<dbReference type="EMBL" id="CP095072">
    <property type="protein sequence ID" value="UOQ50159.1"/>
    <property type="molecule type" value="Genomic_DNA"/>
</dbReference>
<evidence type="ECO:0000259" key="1">
    <source>
        <dbReference type="Pfam" id="PF12867"/>
    </source>
</evidence>
<feature type="domain" description="DinB-like" evidence="1">
    <location>
        <begin position="30"/>
        <end position="165"/>
    </location>
</feature>
<dbReference type="Proteomes" id="UP000831782">
    <property type="component" value="Chromosome"/>
</dbReference>
<dbReference type="Pfam" id="PF12867">
    <property type="entry name" value="DinB_2"/>
    <property type="match status" value="1"/>
</dbReference>
<name>A0ABY4F2R1_9BACI</name>
<dbReference type="InterPro" id="IPR024775">
    <property type="entry name" value="DinB-like"/>
</dbReference>
<sequence>MLVRPEKNEYPAPYKMYIRLVPEGDLIDILEKQMKQTLELLRNTTNKTWQFHYAPSKWCLKEVIGHIIDNEIMMHYRILRISRGDHTPLFGYDQTKFVSAANFEHVDPKELINYYKNIRQLTISTYKTIMDEAWLYQGTMENMTFSARSFAYISAGHECHHLHIIKEKYLQP</sequence>
<dbReference type="InterPro" id="IPR034660">
    <property type="entry name" value="DinB/YfiT-like"/>
</dbReference>